<gene>
    <name evidence="2" type="ORF">CUMW_271190</name>
</gene>
<dbReference type="Proteomes" id="UP000236630">
    <property type="component" value="Unassembled WGS sequence"/>
</dbReference>
<dbReference type="EMBL" id="BDQV01001186">
    <property type="protein sequence ID" value="GAY69339.1"/>
    <property type="molecule type" value="Genomic_DNA"/>
</dbReference>
<evidence type="ECO:0000313" key="2">
    <source>
        <dbReference type="EMBL" id="GAY69339.1"/>
    </source>
</evidence>
<organism evidence="2 3">
    <name type="scientific">Citrus unshiu</name>
    <name type="common">Satsuma mandarin</name>
    <name type="synonym">Citrus nobilis var. unshiu</name>
    <dbReference type="NCBI Taxonomy" id="55188"/>
    <lineage>
        <taxon>Eukaryota</taxon>
        <taxon>Viridiplantae</taxon>
        <taxon>Streptophyta</taxon>
        <taxon>Embryophyta</taxon>
        <taxon>Tracheophyta</taxon>
        <taxon>Spermatophyta</taxon>
        <taxon>Magnoliopsida</taxon>
        <taxon>eudicotyledons</taxon>
        <taxon>Gunneridae</taxon>
        <taxon>Pentapetalae</taxon>
        <taxon>rosids</taxon>
        <taxon>malvids</taxon>
        <taxon>Sapindales</taxon>
        <taxon>Rutaceae</taxon>
        <taxon>Aurantioideae</taxon>
        <taxon>Citrus</taxon>
    </lineage>
</organism>
<proteinExistence type="predicted"/>
<sequence length="92" mass="10394">MVGNGRGSHEEQNPTSGVTQNRRKSRRSKVKQSRVPSFDRRRSGWFSAARMAGEQRSASKLQIGTKLGRNDDRKWEIWSGQGRGFRVGFSGL</sequence>
<reference evidence="2 3" key="1">
    <citation type="journal article" date="2017" name="Front. Genet.">
        <title>Draft sequencing of the heterozygous diploid genome of Satsuma (Citrus unshiu Marc.) using a hybrid assembly approach.</title>
        <authorList>
            <person name="Shimizu T."/>
            <person name="Tanizawa Y."/>
            <person name="Mochizuki T."/>
            <person name="Nagasaki H."/>
            <person name="Yoshioka T."/>
            <person name="Toyoda A."/>
            <person name="Fujiyama A."/>
            <person name="Kaminuma E."/>
            <person name="Nakamura Y."/>
        </authorList>
    </citation>
    <scope>NUCLEOTIDE SEQUENCE [LARGE SCALE GENOMIC DNA]</scope>
    <source>
        <strain evidence="3">cv. Miyagawa wase</strain>
    </source>
</reference>
<feature type="region of interest" description="Disordered" evidence="1">
    <location>
        <begin position="1"/>
        <end position="42"/>
    </location>
</feature>
<keyword evidence="3" id="KW-1185">Reference proteome</keyword>
<feature type="compositionally biased region" description="Basic residues" evidence="1">
    <location>
        <begin position="21"/>
        <end position="32"/>
    </location>
</feature>
<comment type="caution">
    <text evidence="2">The sequence shown here is derived from an EMBL/GenBank/DDBJ whole genome shotgun (WGS) entry which is preliminary data.</text>
</comment>
<protein>
    <submittedName>
        <fullName evidence="2">Uncharacterized protein</fullName>
    </submittedName>
</protein>
<evidence type="ECO:0000256" key="1">
    <source>
        <dbReference type="SAM" id="MobiDB-lite"/>
    </source>
</evidence>
<accession>A0A2H5QXK9</accession>
<dbReference type="AlphaFoldDB" id="A0A2H5QXK9"/>
<name>A0A2H5QXK9_CITUN</name>
<evidence type="ECO:0000313" key="3">
    <source>
        <dbReference type="Proteomes" id="UP000236630"/>
    </source>
</evidence>